<feature type="compositionally biased region" description="Basic residues" evidence="1">
    <location>
        <begin position="14"/>
        <end position="29"/>
    </location>
</feature>
<dbReference type="VEuPathDB" id="FungiDB:AMAG_02546"/>
<feature type="region of interest" description="Disordered" evidence="1">
    <location>
        <begin position="1"/>
        <end position="38"/>
    </location>
</feature>
<dbReference type="Gene3D" id="2.170.270.10">
    <property type="entry name" value="SET domain"/>
    <property type="match status" value="1"/>
</dbReference>
<gene>
    <name evidence="3" type="ORF">AMAG_02546</name>
</gene>
<reference evidence="4" key="2">
    <citation type="submission" date="2009-11" db="EMBL/GenBank/DDBJ databases">
        <title>The Genome Sequence of Allomyces macrogynus strain ATCC 38327.</title>
        <authorList>
            <consortium name="The Broad Institute Genome Sequencing Platform"/>
            <person name="Russ C."/>
            <person name="Cuomo C."/>
            <person name="Shea T."/>
            <person name="Young S.K."/>
            <person name="Zeng Q."/>
            <person name="Koehrsen M."/>
            <person name="Haas B."/>
            <person name="Borodovsky M."/>
            <person name="Guigo R."/>
            <person name="Alvarado L."/>
            <person name="Berlin A."/>
            <person name="Borenstein D."/>
            <person name="Chen Z."/>
            <person name="Engels R."/>
            <person name="Freedman E."/>
            <person name="Gellesch M."/>
            <person name="Goldberg J."/>
            <person name="Griggs A."/>
            <person name="Gujja S."/>
            <person name="Heiman D."/>
            <person name="Hepburn T."/>
            <person name="Howarth C."/>
            <person name="Jen D."/>
            <person name="Larson L."/>
            <person name="Lewis B."/>
            <person name="Mehta T."/>
            <person name="Park D."/>
            <person name="Pearson M."/>
            <person name="Roberts A."/>
            <person name="Saif S."/>
            <person name="Shenoy N."/>
            <person name="Sisk P."/>
            <person name="Stolte C."/>
            <person name="Sykes S."/>
            <person name="Walk T."/>
            <person name="White J."/>
            <person name="Yandava C."/>
            <person name="Burger G."/>
            <person name="Gray M.W."/>
            <person name="Holland P.W.H."/>
            <person name="King N."/>
            <person name="Lang F.B.F."/>
            <person name="Roger A.J."/>
            <person name="Ruiz-Trillo I."/>
            <person name="Lander E."/>
            <person name="Nusbaum C."/>
        </authorList>
    </citation>
    <scope>NUCLEOTIDE SEQUENCE [LARGE SCALE GENOMIC DNA]</scope>
    <source>
        <strain evidence="4">ATCC 38327</strain>
    </source>
</reference>
<dbReference type="AlphaFoldDB" id="A0A0L0S2Y4"/>
<sequence length="376" mass="41215">MSSSSSPSPNAKHSSSRRGRSPSPSRRHPATASRSNSAFPSCMSTALTVALLALLLHQALVVQDGPLARFLGIPSPARALTNDHAVSGLLAVQEQLVSATNELHEQVAHLASQIQDLTKAQATPPVSRDDMMKPPHRFTMEHFLSHFGVDPIHHLVIDPDVQRYIATHDVTTDKSFTDNPDEMTKRVRKYGAWIERGTAIDQRFYVAYTDDLRGFGLFATSPIRKGAVLGVYAGVLTNRSHTTDYEWSYPSEIRDEAGNTMDLGIDAKDRGNWFRFANDGDQDHLNAEVQYVPYRNVWHAIYVATKAIPVDGEVLVSYGNGYWSSRPKLDIHGKPINPPSVVVEGNDASALPEADHEVQDEVGGPTGNMVSEITAA</sequence>
<dbReference type="PROSITE" id="PS50280">
    <property type="entry name" value="SET"/>
    <property type="match status" value="1"/>
</dbReference>
<accession>A0A0L0S2Y4</accession>
<feature type="compositionally biased region" description="Low complexity" evidence="1">
    <location>
        <begin position="1"/>
        <end position="13"/>
    </location>
</feature>
<feature type="domain" description="SET" evidence="2">
    <location>
        <begin position="202"/>
        <end position="319"/>
    </location>
</feature>
<dbReference type="STRING" id="578462.A0A0L0S2Y4"/>
<evidence type="ECO:0000259" key="2">
    <source>
        <dbReference type="PROSITE" id="PS50280"/>
    </source>
</evidence>
<dbReference type="InterPro" id="IPR046341">
    <property type="entry name" value="SET_dom_sf"/>
</dbReference>
<evidence type="ECO:0000313" key="4">
    <source>
        <dbReference type="Proteomes" id="UP000054350"/>
    </source>
</evidence>
<dbReference type="Proteomes" id="UP000054350">
    <property type="component" value="Unassembled WGS sequence"/>
</dbReference>
<dbReference type="SUPFAM" id="SSF82199">
    <property type="entry name" value="SET domain"/>
    <property type="match status" value="1"/>
</dbReference>
<dbReference type="InterPro" id="IPR001214">
    <property type="entry name" value="SET_dom"/>
</dbReference>
<dbReference type="Pfam" id="PF00856">
    <property type="entry name" value="SET"/>
    <property type="match status" value="1"/>
</dbReference>
<proteinExistence type="predicted"/>
<dbReference type="eggNOG" id="ENOG502SUYR">
    <property type="taxonomic scope" value="Eukaryota"/>
</dbReference>
<name>A0A0L0S2Y4_ALLM3</name>
<dbReference type="OrthoDB" id="6141102at2759"/>
<evidence type="ECO:0000256" key="1">
    <source>
        <dbReference type="SAM" id="MobiDB-lite"/>
    </source>
</evidence>
<reference evidence="3 4" key="1">
    <citation type="submission" date="2009-11" db="EMBL/GenBank/DDBJ databases">
        <title>Annotation of Allomyces macrogynus ATCC 38327.</title>
        <authorList>
            <consortium name="The Broad Institute Genome Sequencing Platform"/>
            <person name="Russ C."/>
            <person name="Cuomo C."/>
            <person name="Burger G."/>
            <person name="Gray M.W."/>
            <person name="Holland P.W.H."/>
            <person name="King N."/>
            <person name="Lang F.B.F."/>
            <person name="Roger A.J."/>
            <person name="Ruiz-Trillo I."/>
            <person name="Young S.K."/>
            <person name="Zeng Q."/>
            <person name="Gargeya S."/>
            <person name="Fitzgerald M."/>
            <person name="Haas B."/>
            <person name="Abouelleil A."/>
            <person name="Alvarado L."/>
            <person name="Arachchi H.M."/>
            <person name="Berlin A."/>
            <person name="Chapman S.B."/>
            <person name="Gearin G."/>
            <person name="Goldberg J."/>
            <person name="Griggs A."/>
            <person name="Gujja S."/>
            <person name="Hansen M."/>
            <person name="Heiman D."/>
            <person name="Howarth C."/>
            <person name="Larimer J."/>
            <person name="Lui A."/>
            <person name="MacDonald P.J.P."/>
            <person name="McCowen C."/>
            <person name="Montmayeur A."/>
            <person name="Murphy C."/>
            <person name="Neiman D."/>
            <person name="Pearson M."/>
            <person name="Priest M."/>
            <person name="Roberts A."/>
            <person name="Saif S."/>
            <person name="Shea T."/>
            <person name="Sisk P."/>
            <person name="Stolte C."/>
            <person name="Sykes S."/>
            <person name="Wortman J."/>
            <person name="Nusbaum C."/>
            <person name="Birren B."/>
        </authorList>
    </citation>
    <scope>NUCLEOTIDE SEQUENCE [LARGE SCALE GENOMIC DNA]</scope>
    <source>
        <strain evidence="3 4">ATCC 38327</strain>
    </source>
</reference>
<evidence type="ECO:0000313" key="3">
    <source>
        <dbReference type="EMBL" id="KNE56770.1"/>
    </source>
</evidence>
<protein>
    <recommendedName>
        <fullName evidence="2">SET domain-containing protein</fullName>
    </recommendedName>
</protein>
<dbReference type="SMART" id="SM00317">
    <property type="entry name" value="SET"/>
    <property type="match status" value="1"/>
</dbReference>
<dbReference type="EMBL" id="GG745330">
    <property type="protein sequence ID" value="KNE56770.1"/>
    <property type="molecule type" value="Genomic_DNA"/>
</dbReference>
<keyword evidence="4" id="KW-1185">Reference proteome</keyword>
<organism evidence="3 4">
    <name type="scientific">Allomyces macrogynus (strain ATCC 38327)</name>
    <name type="common">Allomyces javanicus var. macrogynus</name>
    <dbReference type="NCBI Taxonomy" id="578462"/>
    <lineage>
        <taxon>Eukaryota</taxon>
        <taxon>Fungi</taxon>
        <taxon>Fungi incertae sedis</taxon>
        <taxon>Blastocladiomycota</taxon>
        <taxon>Blastocladiomycetes</taxon>
        <taxon>Blastocladiales</taxon>
        <taxon>Blastocladiaceae</taxon>
        <taxon>Allomyces</taxon>
    </lineage>
</organism>